<dbReference type="RefSeq" id="WP_077023882.1">
    <property type="nucleotide sequence ID" value="NZ_CP017641.1"/>
</dbReference>
<dbReference type="PROSITE" id="PS50109">
    <property type="entry name" value="HIS_KIN"/>
    <property type="match status" value="1"/>
</dbReference>
<dbReference type="STRING" id="1891926.Fuma_01838"/>
<dbReference type="Gene3D" id="3.40.50.150">
    <property type="entry name" value="Vaccinia Virus protein VP39"/>
    <property type="match status" value="1"/>
</dbReference>
<protein>
    <recommendedName>
        <fullName evidence="2">histidine kinase</fullName>
        <ecNumber evidence="2">2.7.13.3</ecNumber>
    </recommendedName>
</protein>
<dbReference type="InterPro" id="IPR000673">
    <property type="entry name" value="Sig_transdc_resp-reg_Me-estase"/>
</dbReference>
<name>A0A1P8WDS0_9PLAN</name>
<dbReference type="InterPro" id="IPR003661">
    <property type="entry name" value="HisK_dim/P_dom"/>
</dbReference>
<dbReference type="CDD" id="cd16434">
    <property type="entry name" value="CheB-CheR_fusion"/>
    <property type="match status" value="1"/>
</dbReference>
<dbReference type="GO" id="GO:0008757">
    <property type="term" value="F:S-adenosylmethionine-dependent methyltransferase activity"/>
    <property type="evidence" value="ECO:0007669"/>
    <property type="project" value="InterPro"/>
</dbReference>
<feature type="active site" evidence="3">
    <location>
        <position position="53"/>
    </location>
</feature>
<evidence type="ECO:0000259" key="7">
    <source>
        <dbReference type="PROSITE" id="PS50122"/>
    </source>
</evidence>
<dbReference type="Proteomes" id="UP000187735">
    <property type="component" value="Chromosome"/>
</dbReference>
<dbReference type="SUPFAM" id="SSF47757">
    <property type="entry name" value="Chemotaxis receptor methyltransferase CheR, N-terminal domain"/>
    <property type="match status" value="1"/>
</dbReference>
<proteinExistence type="predicted"/>
<dbReference type="SUPFAM" id="SSF53335">
    <property type="entry name" value="S-adenosyl-L-methionine-dependent methyltransferases"/>
    <property type="match status" value="1"/>
</dbReference>
<dbReference type="InterPro" id="IPR000700">
    <property type="entry name" value="PAS-assoc_C"/>
</dbReference>
<dbReference type="InterPro" id="IPR036890">
    <property type="entry name" value="HATPase_C_sf"/>
</dbReference>
<sequence length="1097" mass="123161">MTATTPETTVEPSASQPTFIVGIGASAGGLNPIEEFFDHMPVDTGMAFVVVQHLSPDFKSLMDELLARHTRMAIHKVIDSMEVEANSIYLIPPEKNMALSEGRLLLTDQESHRGLNLPIDIFFRSLAKDAAERAIAIVLSGTGSDGSRGIKDVHEAGGIVLAQNAETAGFDGMPRAAMQTGVVDVALAPNDLAVRVIEYSKEKDKVALQRVEGATKLPSGEPGLFSIFNMFRLHHGIDFALYKPATIHRRLERRMQISGFTDLDKYAVHIEEDEEERDYLFRDLLVEVTQFFRDEAAFRRLREDIIPQLVDRSEAGEEIRIWVPGCATGEEAYSMAILFDEAIANANRSQDFKVFATDVHRTSLETASTAVYPIQALEVVPADLQGRYFTKSNGLCHIKREVRQKVIFAANDLTSDPPFTRLDLISCRNVLIYLEPKVQKRVLSLFHFGLKTGGTLFLGPSESVSDLESEFDTIDRHWRIYRKRRDVRLPEATRMPMTPVLSSVVLEKHNGIVASPFKAERAAWVSTAMEDLLTRYVPPSLMINDQQELVHTFGDARKLLVQPEGRPTLDALKMLDGEMRTAVSTALHRARQENQAVTLKGIRREMDNSDEFELYKVKVEPYRKANRNLYLVILEKQQETLAADASIIEELRREDRSDERILQLERELNYTRETLQATVEELESSNEELQATNEELIASNEELQSTNEELHSVNEELYTVNSEHKQKIEELTQLTSDMDNLLKSTDIGTIFLDHEFRIRMYTPAISAAFNVMEQDIGRPIDNIAYKLDSPNLLADAAEVLSTLQAKEVEVQSADGSVYLQRMQPYRTENDAVQGVVLTTTDITALREAEQAQRSMMTQINEELPDFAYAVSHDLQAPLRHISQYSKILDEAAESGQVEQIPKATKVIHDSANAMHTMLGGLLSYSRINSRARPMAPVELSEVLDEAVKSLSGTIEFNQANFMVDKLPVVSGDRAQLQTVFFHLFDNAIKYRSEEQPQVNVSYHRADGFVVISVADNGIGIDERHKDRVFTIFKRLGYKEDAPGIGIGLALCKRIVVRHGGRIWVEPNSPVGSIFKFTLREFAPVPPSAMHSDSDLGT</sequence>
<dbReference type="PROSITE" id="PS50862">
    <property type="entry name" value="AA_TRNA_LIGASE_II"/>
    <property type="match status" value="1"/>
</dbReference>
<dbReference type="PANTHER" id="PTHR24422">
    <property type="entry name" value="CHEMOTAXIS PROTEIN METHYLTRANSFERASE"/>
    <property type="match status" value="1"/>
</dbReference>
<dbReference type="AlphaFoldDB" id="A0A1P8WDS0"/>
<dbReference type="GO" id="GO:0000155">
    <property type="term" value="F:phosphorelay sensor kinase activity"/>
    <property type="evidence" value="ECO:0007669"/>
    <property type="project" value="InterPro"/>
</dbReference>
<dbReference type="PANTHER" id="PTHR24422:SF27">
    <property type="entry name" value="PROTEIN-GLUTAMATE O-METHYLTRANSFERASE"/>
    <property type="match status" value="1"/>
</dbReference>
<feature type="domain" description="PAC" evidence="6">
    <location>
        <begin position="804"/>
        <end position="854"/>
    </location>
</feature>
<dbReference type="Gene3D" id="3.30.450.20">
    <property type="entry name" value="PAS domain"/>
    <property type="match status" value="1"/>
</dbReference>
<dbReference type="SUPFAM" id="SSF52738">
    <property type="entry name" value="Methylesterase CheB, C-terminal domain"/>
    <property type="match status" value="1"/>
</dbReference>
<dbReference type="Gene3D" id="1.10.287.130">
    <property type="match status" value="1"/>
</dbReference>
<evidence type="ECO:0000259" key="9">
    <source>
        <dbReference type="PROSITE" id="PS50862"/>
    </source>
</evidence>
<dbReference type="Pfam" id="PF03705">
    <property type="entry name" value="CheR_N"/>
    <property type="match status" value="1"/>
</dbReference>
<feature type="domain" description="Histidine kinase" evidence="5">
    <location>
        <begin position="869"/>
        <end position="1082"/>
    </location>
</feature>
<evidence type="ECO:0000256" key="2">
    <source>
        <dbReference type="ARBA" id="ARBA00012438"/>
    </source>
</evidence>
<evidence type="ECO:0000259" key="6">
    <source>
        <dbReference type="PROSITE" id="PS50113"/>
    </source>
</evidence>
<keyword evidence="10" id="KW-0808">Transferase</keyword>
<dbReference type="InterPro" id="IPR006195">
    <property type="entry name" value="aa-tRNA-synth_II"/>
</dbReference>
<dbReference type="EC" id="2.7.13.3" evidence="2"/>
<dbReference type="Pfam" id="PF02518">
    <property type="entry name" value="HATPase_c"/>
    <property type="match status" value="1"/>
</dbReference>
<dbReference type="KEGG" id="fmr:Fuma_01838"/>
<dbReference type="PROSITE" id="PS50123">
    <property type="entry name" value="CHER"/>
    <property type="match status" value="1"/>
</dbReference>
<accession>A0A1P8WDS0</accession>
<dbReference type="SMART" id="SM00388">
    <property type="entry name" value="HisKA"/>
    <property type="match status" value="1"/>
</dbReference>
<dbReference type="Pfam" id="PF01739">
    <property type="entry name" value="CheR"/>
    <property type="match status" value="1"/>
</dbReference>
<dbReference type="InterPro" id="IPR005467">
    <property type="entry name" value="His_kinase_dom"/>
</dbReference>
<dbReference type="InterPro" id="IPR000780">
    <property type="entry name" value="CheR_MeTrfase"/>
</dbReference>
<evidence type="ECO:0000259" key="5">
    <source>
        <dbReference type="PROSITE" id="PS50109"/>
    </source>
</evidence>
<evidence type="ECO:0000256" key="1">
    <source>
        <dbReference type="ARBA" id="ARBA00000085"/>
    </source>
</evidence>
<dbReference type="InterPro" id="IPR022641">
    <property type="entry name" value="CheR_N"/>
</dbReference>
<keyword evidence="3" id="KW-0378">Hydrolase</keyword>
<dbReference type="SMART" id="SM00387">
    <property type="entry name" value="HATPase_c"/>
    <property type="match status" value="1"/>
</dbReference>
<dbReference type="PROSITE" id="PS50122">
    <property type="entry name" value="CHEB"/>
    <property type="match status" value="1"/>
</dbReference>
<dbReference type="InterPro" id="IPR035965">
    <property type="entry name" value="PAS-like_dom_sf"/>
</dbReference>
<dbReference type="InterPro" id="IPR029063">
    <property type="entry name" value="SAM-dependent_MTases_sf"/>
</dbReference>
<evidence type="ECO:0000256" key="4">
    <source>
        <dbReference type="SAM" id="Coils"/>
    </source>
</evidence>
<dbReference type="SUPFAM" id="SSF55874">
    <property type="entry name" value="ATPase domain of HSP90 chaperone/DNA topoisomerase II/histidine kinase"/>
    <property type="match status" value="1"/>
</dbReference>
<feature type="active site" evidence="3">
    <location>
        <position position="26"/>
    </location>
</feature>
<reference evidence="10 11" key="1">
    <citation type="journal article" date="2016" name="Front. Microbiol.">
        <title>Fuerstia marisgermanicae gen. nov., sp. nov., an Unusual Member of the Phylum Planctomycetes from the German Wadden Sea.</title>
        <authorList>
            <person name="Kohn T."/>
            <person name="Heuer A."/>
            <person name="Jogler M."/>
            <person name="Vollmers J."/>
            <person name="Boedeker C."/>
            <person name="Bunk B."/>
            <person name="Rast P."/>
            <person name="Borchert D."/>
            <person name="Glockner I."/>
            <person name="Freese H.M."/>
            <person name="Klenk H.P."/>
            <person name="Overmann J."/>
            <person name="Kaster A.K."/>
            <person name="Rohde M."/>
            <person name="Wiegand S."/>
            <person name="Jogler C."/>
        </authorList>
    </citation>
    <scope>NUCLEOTIDE SEQUENCE [LARGE SCALE GENOMIC DNA]</scope>
    <source>
        <strain evidence="10 11">NH11</strain>
    </source>
</reference>
<dbReference type="PROSITE" id="PS50113">
    <property type="entry name" value="PAC"/>
    <property type="match status" value="1"/>
</dbReference>
<feature type="domain" description="Aminoacyl-transfer RNA synthetases class-II family profile" evidence="9">
    <location>
        <begin position="250"/>
        <end position="490"/>
    </location>
</feature>
<dbReference type="CDD" id="cd00082">
    <property type="entry name" value="HisKA"/>
    <property type="match status" value="1"/>
</dbReference>
<gene>
    <name evidence="10" type="primary">cph_5</name>
    <name evidence="10" type="ORF">Fuma_01838</name>
</gene>
<dbReference type="Pfam" id="PF01339">
    <property type="entry name" value="CheB_methylest"/>
    <property type="match status" value="1"/>
</dbReference>
<evidence type="ECO:0000313" key="10">
    <source>
        <dbReference type="EMBL" id="APZ92228.1"/>
    </source>
</evidence>
<dbReference type="Gene3D" id="3.40.50.180">
    <property type="entry name" value="Methylesterase CheB, C-terminal domain"/>
    <property type="match status" value="1"/>
</dbReference>
<feature type="domain" description="CheR-type methyltransferase" evidence="8">
    <location>
        <begin position="236"/>
        <end position="486"/>
    </location>
</feature>
<evidence type="ECO:0000313" key="11">
    <source>
        <dbReference type="Proteomes" id="UP000187735"/>
    </source>
</evidence>
<dbReference type="GO" id="GO:0000156">
    <property type="term" value="F:phosphorelay response regulator activity"/>
    <property type="evidence" value="ECO:0007669"/>
    <property type="project" value="InterPro"/>
</dbReference>
<dbReference type="GO" id="GO:0008984">
    <property type="term" value="F:protein-glutamate methylesterase activity"/>
    <property type="evidence" value="ECO:0007669"/>
    <property type="project" value="InterPro"/>
</dbReference>
<dbReference type="Gene3D" id="3.30.565.10">
    <property type="entry name" value="Histidine kinase-like ATPase, C-terminal domain"/>
    <property type="match status" value="1"/>
</dbReference>
<dbReference type="GO" id="GO:0005737">
    <property type="term" value="C:cytoplasm"/>
    <property type="evidence" value="ECO:0007669"/>
    <property type="project" value="InterPro"/>
</dbReference>
<dbReference type="GO" id="GO:0006935">
    <property type="term" value="P:chemotaxis"/>
    <property type="evidence" value="ECO:0007669"/>
    <property type="project" value="UniProtKB-UniRule"/>
</dbReference>
<dbReference type="SUPFAM" id="SSF47384">
    <property type="entry name" value="Homodimeric domain of signal transducing histidine kinase"/>
    <property type="match status" value="1"/>
</dbReference>
<feature type="coiled-coil region" evidence="4">
    <location>
        <begin position="634"/>
        <end position="734"/>
    </location>
</feature>
<dbReference type="InterPro" id="IPR035909">
    <property type="entry name" value="CheB_C"/>
</dbReference>
<dbReference type="EMBL" id="CP017641">
    <property type="protein sequence ID" value="APZ92228.1"/>
    <property type="molecule type" value="Genomic_DNA"/>
</dbReference>
<dbReference type="SMART" id="SM00138">
    <property type="entry name" value="MeTrc"/>
    <property type="match status" value="1"/>
</dbReference>
<dbReference type="PRINTS" id="PR00996">
    <property type="entry name" value="CHERMTFRASE"/>
</dbReference>
<feature type="active site" evidence="3">
    <location>
        <position position="145"/>
    </location>
</feature>
<dbReference type="InterPro" id="IPR036097">
    <property type="entry name" value="HisK_dim/P_sf"/>
</dbReference>
<keyword evidence="11" id="KW-1185">Reference proteome</keyword>
<keyword evidence="3" id="KW-0145">Chemotaxis</keyword>
<evidence type="ECO:0000259" key="8">
    <source>
        <dbReference type="PROSITE" id="PS50123"/>
    </source>
</evidence>
<comment type="catalytic activity">
    <reaction evidence="1">
        <text>ATP + protein L-histidine = ADP + protein N-phospho-L-histidine.</text>
        <dbReference type="EC" id="2.7.13.3"/>
    </reaction>
</comment>
<evidence type="ECO:0000256" key="3">
    <source>
        <dbReference type="PROSITE-ProRule" id="PRU00050"/>
    </source>
</evidence>
<dbReference type="Pfam" id="PF13596">
    <property type="entry name" value="PAS_10"/>
    <property type="match status" value="1"/>
</dbReference>
<dbReference type="SUPFAM" id="SSF55785">
    <property type="entry name" value="PYP-like sensor domain (PAS domain)"/>
    <property type="match status" value="1"/>
</dbReference>
<organism evidence="10 11">
    <name type="scientific">Fuerstiella marisgermanici</name>
    <dbReference type="NCBI Taxonomy" id="1891926"/>
    <lineage>
        <taxon>Bacteria</taxon>
        <taxon>Pseudomonadati</taxon>
        <taxon>Planctomycetota</taxon>
        <taxon>Planctomycetia</taxon>
        <taxon>Planctomycetales</taxon>
        <taxon>Planctomycetaceae</taxon>
        <taxon>Fuerstiella</taxon>
    </lineage>
</organism>
<feature type="domain" description="CheB-type methylesterase" evidence="7">
    <location>
        <begin position="12"/>
        <end position="203"/>
    </location>
</feature>
<dbReference type="InterPro" id="IPR022642">
    <property type="entry name" value="CheR_C"/>
</dbReference>
<dbReference type="InterPro" id="IPR050903">
    <property type="entry name" value="Bact_Chemotaxis_MeTrfase"/>
</dbReference>
<keyword evidence="4" id="KW-0175">Coiled coil</keyword>
<dbReference type="InterPro" id="IPR003594">
    <property type="entry name" value="HATPase_dom"/>
</dbReference>